<name>A0ABT4JBF1_9RHOB</name>
<dbReference type="InterPro" id="IPR000160">
    <property type="entry name" value="GGDEF_dom"/>
</dbReference>
<keyword evidence="5" id="KW-1185">Reference proteome</keyword>
<dbReference type="InterPro" id="IPR035919">
    <property type="entry name" value="EAL_sf"/>
</dbReference>
<keyword evidence="1" id="KW-0812">Transmembrane</keyword>
<organism evidence="4 5">
    <name type="scientific">Paracoccus benzoatiresistens</name>
    <dbReference type="NCBI Taxonomy" id="2997341"/>
    <lineage>
        <taxon>Bacteria</taxon>
        <taxon>Pseudomonadati</taxon>
        <taxon>Pseudomonadota</taxon>
        <taxon>Alphaproteobacteria</taxon>
        <taxon>Rhodobacterales</taxon>
        <taxon>Paracoccaceae</taxon>
        <taxon>Paracoccus</taxon>
    </lineage>
</organism>
<dbReference type="Gene3D" id="3.20.20.450">
    <property type="entry name" value="EAL domain"/>
    <property type="match status" value="1"/>
</dbReference>
<dbReference type="Pfam" id="PF00563">
    <property type="entry name" value="EAL"/>
    <property type="match status" value="1"/>
</dbReference>
<dbReference type="InterPro" id="IPR029787">
    <property type="entry name" value="Nucleotide_cyclase"/>
</dbReference>
<evidence type="ECO:0000313" key="4">
    <source>
        <dbReference type="EMBL" id="MCZ0964390.1"/>
    </source>
</evidence>
<dbReference type="SMART" id="SM00052">
    <property type="entry name" value="EAL"/>
    <property type="match status" value="1"/>
</dbReference>
<dbReference type="RefSeq" id="WP_268944480.1">
    <property type="nucleotide sequence ID" value="NZ_JAPTYD010000095.1"/>
</dbReference>
<dbReference type="Proteomes" id="UP001149822">
    <property type="component" value="Unassembled WGS sequence"/>
</dbReference>
<dbReference type="NCBIfam" id="TIGR00254">
    <property type="entry name" value="GGDEF"/>
    <property type="match status" value="1"/>
</dbReference>
<dbReference type="InterPro" id="IPR043128">
    <property type="entry name" value="Rev_trsase/Diguanyl_cyclase"/>
</dbReference>
<dbReference type="InterPro" id="IPR001633">
    <property type="entry name" value="EAL_dom"/>
</dbReference>
<feature type="transmembrane region" description="Helical" evidence="1">
    <location>
        <begin position="168"/>
        <end position="186"/>
    </location>
</feature>
<dbReference type="PROSITE" id="PS50887">
    <property type="entry name" value="GGDEF"/>
    <property type="match status" value="1"/>
</dbReference>
<accession>A0ABT4JBF1</accession>
<dbReference type="PANTHER" id="PTHR44757:SF2">
    <property type="entry name" value="BIOFILM ARCHITECTURE MAINTENANCE PROTEIN MBAA"/>
    <property type="match status" value="1"/>
</dbReference>
<dbReference type="Pfam" id="PF00990">
    <property type="entry name" value="GGDEF"/>
    <property type="match status" value="1"/>
</dbReference>
<sequence length="659" mass="73216">MNRILGVLICAFIAATAYITTTVSQRQQVLRNVAHHNDAWAIGQSVTEFMRLEALLASYSIPEQHVQPDDVRLRLDIIVSRLASLREGSIKNFLGSSGVHRATVDEVTALIGELDANFESMDRTELLAILERMQSLNGPVIQLSSYSVQQGWTDIDESLNALHDLHRIFASVVALLIVAWCILLALQLKRNTQLRIAQDHANSLNNDLVAKGDELREKNRSLEYTAHHDSLTGLPNRTLFWREIETLLERECKVNDKAVHLLLIDLDDFKAVNDTMGHDLGDLLLTKVGERLMEFKNQAYILSRLGGDEFACAILDKSEGEVQRIARSLAASLTAPYYLSGQKAKIGCSIGIAGATRTNCLTAQAMFKQADLALYQAKEALGGNIRVFEEHMLRDFDDRKALEHDLREALARNEFELLYQAQVDIKTLELRGLEALSRWNHPSRGIISPNLFIPLAEGMGLIGQLGKLVLESACKEAMRWKRPLKVSVNISPLQLLERGFAESVAKILHETGLPPKRLELEITETVLLEDRDGAVAVVSDLRSLGLTVALDDFGTGYSSLAILRDIPFDTLKLDKSFVRDIATNDLAATLVRLVVDIGSRLGKTVIVEGVETRAQHEKILQIGGLLSQGFLFARPARSEKLAFLRDDEQSAGLIEDFAH</sequence>
<dbReference type="InterPro" id="IPR052155">
    <property type="entry name" value="Biofilm_reg_signaling"/>
</dbReference>
<dbReference type="SMART" id="SM00267">
    <property type="entry name" value="GGDEF"/>
    <property type="match status" value="1"/>
</dbReference>
<proteinExistence type="predicted"/>
<dbReference type="EMBL" id="JAPTYD010000095">
    <property type="protein sequence ID" value="MCZ0964390.1"/>
    <property type="molecule type" value="Genomic_DNA"/>
</dbReference>
<evidence type="ECO:0000259" key="3">
    <source>
        <dbReference type="PROSITE" id="PS50887"/>
    </source>
</evidence>
<gene>
    <name evidence="4" type="ORF">OU682_22770</name>
</gene>
<evidence type="ECO:0000259" key="2">
    <source>
        <dbReference type="PROSITE" id="PS50883"/>
    </source>
</evidence>
<comment type="caution">
    <text evidence="4">The sequence shown here is derived from an EMBL/GenBank/DDBJ whole genome shotgun (WGS) entry which is preliminary data.</text>
</comment>
<feature type="domain" description="EAL" evidence="2">
    <location>
        <begin position="399"/>
        <end position="649"/>
    </location>
</feature>
<dbReference type="PANTHER" id="PTHR44757">
    <property type="entry name" value="DIGUANYLATE CYCLASE DGCP"/>
    <property type="match status" value="1"/>
</dbReference>
<dbReference type="SUPFAM" id="SSF141868">
    <property type="entry name" value="EAL domain-like"/>
    <property type="match status" value="1"/>
</dbReference>
<feature type="domain" description="GGDEF" evidence="3">
    <location>
        <begin position="257"/>
        <end position="390"/>
    </location>
</feature>
<dbReference type="CDD" id="cd01948">
    <property type="entry name" value="EAL"/>
    <property type="match status" value="1"/>
</dbReference>
<evidence type="ECO:0000313" key="5">
    <source>
        <dbReference type="Proteomes" id="UP001149822"/>
    </source>
</evidence>
<dbReference type="SUPFAM" id="SSF55073">
    <property type="entry name" value="Nucleotide cyclase"/>
    <property type="match status" value="1"/>
</dbReference>
<evidence type="ECO:0000256" key="1">
    <source>
        <dbReference type="SAM" id="Phobius"/>
    </source>
</evidence>
<dbReference type="Gene3D" id="3.30.70.270">
    <property type="match status" value="1"/>
</dbReference>
<protein>
    <submittedName>
        <fullName evidence="4">EAL domain-containing protein</fullName>
    </submittedName>
</protein>
<keyword evidence="1" id="KW-0472">Membrane</keyword>
<reference evidence="4" key="1">
    <citation type="submission" date="2022-12" db="EMBL/GenBank/DDBJ databases">
        <title>Paracoccus sp. EF6 isolated from a lake water.</title>
        <authorList>
            <person name="Liu H."/>
        </authorList>
    </citation>
    <scope>NUCLEOTIDE SEQUENCE</scope>
    <source>
        <strain evidence="4">EF6</strain>
    </source>
</reference>
<dbReference type="CDD" id="cd01949">
    <property type="entry name" value="GGDEF"/>
    <property type="match status" value="1"/>
</dbReference>
<dbReference type="PROSITE" id="PS50883">
    <property type="entry name" value="EAL"/>
    <property type="match status" value="1"/>
</dbReference>
<keyword evidence="1" id="KW-1133">Transmembrane helix</keyword>